<keyword evidence="3" id="KW-1185">Reference proteome</keyword>
<feature type="transmembrane region" description="Helical" evidence="1">
    <location>
        <begin position="17"/>
        <end position="36"/>
    </location>
</feature>
<proteinExistence type="predicted"/>
<accession>A0ABY3VRC4</accession>
<dbReference type="Proteomes" id="UP001055336">
    <property type="component" value="Chromosome"/>
</dbReference>
<name>A0ABY3VRC4_9MYCO</name>
<keyword evidence="1" id="KW-0812">Transmembrane</keyword>
<protein>
    <submittedName>
        <fullName evidence="2">Uncharacterized protein</fullName>
    </submittedName>
</protein>
<keyword evidence="1" id="KW-0472">Membrane</keyword>
<dbReference type="RefSeq" id="WP_240261453.1">
    <property type="nucleotide sequence ID" value="NZ_CP092488.2"/>
</dbReference>
<gene>
    <name evidence="2" type="ORF">MKK62_25910</name>
</gene>
<reference evidence="2" key="1">
    <citation type="submission" date="2022-08" db="EMBL/GenBank/DDBJ databases">
        <title>Whole genome sequencing of non-tuberculosis mycobacteria type-strains.</title>
        <authorList>
            <person name="Igarashi Y."/>
            <person name="Osugi A."/>
            <person name="Mitarai S."/>
        </authorList>
    </citation>
    <scope>NUCLEOTIDE SEQUENCE</scope>
    <source>
        <strain evidence="2">DSM 45127</strain>
    </source>
</reference>
<evidence type="ECO:0000313" key="3">
    <source>
        <dbReference type="Proteomes" id="UP001055336"/>
    </source>
</evidence>
<keyword evidence="1" id="KW-1133">Transmembrane helix</keyword>
<sequence length="293" mass="31890">MHIVALAMLSANSLEQLFIDLLPVLSIAPIAVWLYLMLKYRDPKLRGPTIAGTAQVLSVKVAPWVVGNPGNGDRPCSIGLRVSVPEREGYDLTVRQKVDNFVLRLRLAPGAVVPVEVDARNPRRVRIDFSRWRSAPMSNPGAHRIVVNGAPIDVTGEPPHPKDQTSAPLPELDTMTHTYASNPAVVPVISAADLLARGQRVSAVIKSFTPTGTTPRSLGRTPSRPELIDAPHYMFEVELHVPNLPAITARSVQAVPVAQVPRLSLGKLLTCAVDPRDPSRRWAIDWAQLPTDA</sequence>
<evidence type="ECO:0000256" key="1">
    <source>
        <dbReference type="SAM" id="Phobius"/>
    </source>
</evidence>
<dbReference type="EMBL" id="CP092488">
    <property type="protein sequence ID" value="UMB69722.1"/>
    <property type="molecule type" value="Genomic_DNA"/>
</dbReference>
<organism evidence="2 3">
    <name type="scientific">Mycobacterium paraterrae</name>
    <dbReference type="NCBI Taxonomy" id="577492"/>
    <lineage>
        <taxon>Bacteria</taxon>
        <taxon>Bacillati</taxon>
        <taxon>Actinomycetota</taxon>
        <taxon>Actinomycetes</taxon>
        <taxon>Mycobacteriales</taxon>
        <taxon>Mycobacteriaceae</taxon>
        <taxon>Mycobacterium</taxon>
    </lineage>
</organism>
<evidence type="ECO:0000313" key="2">
    <source>
        <dbReference type="EMBL" id="UMB69722.1"/>
    </source>
</evidence>